<evidence type="ECO:0000313" key="9">
    <source>
        <dbReference type="Proteomes" id="UP000646738"/>
    </source>
</evidence>
<dbReference type="Pfam" id="PF00574">
    <property type="entry name" value="CLP_protease"/>
    <property type="match status" value="1"/>
</dbReference>
<comment type="similarity">
    <text evidence="1 6">Belongs to the peptidase S14 family.</text>
</comment>
<keyword evidence="9" id="KW-1185">Reference proteome</keyword>
<dbReference type="InterPro" id="IPR023562">
    <property type="entry name" value="ClpP/TepA"/>
</dbReference>
<feature type="region of interest" description="Disordered" evidence="7">
    <location>
        <begin position="274"/>
        <end position="320"/>
    </location>
</feature>
<dbReference type="InterPro" id="IPR029045">
    <property type="entry name" value="ClpP/crotonase-like_dom_sf"/>
</dbReference>
<comment type="caution">
    <text evidence="8">The sequence shown here is derived from an EMBL/GenBank/DDBJ whole genome shotgun (WGS) entry which is preliminary data.</text>
</comment>
<dbReference type="Gene3D" id="3.90.226.10">
    <property type="entry name" value="2-enoyl-CoA Hydratase, Chain A, domain 1"/>
    <property type="match status" value="1"/>
</dbReference>
<evidence type="ECO:0000313" key="8">
    <source>
        <dbReference type="EMBL" id="GHI50427.1"/>
    </source>
</evidence>
<dbReference type="InterPro" id="IPR001907">
    <property type="entry name" value="ClpP"/>
</dbReference>
<dbReference type="CDD" id="cd07016">
    <property type="entry name" value="S14_ClpP_1"/>
    <property type="match status" value="1"/>
</dbReference>
<dbReference type="RefSeq" id="WP_189999714.1">
    <property type="nucleotide sequence ID" value="NZ_BNCB01000032.1"/>
</dbReference>
<proteinExistence type="inferred from homology"/>
<keyword evidence="5" id="KW-0720">Serine protease</keyword>
<dbReference type="PANTHER" id="PTHR10381">
    <property type="entry name" value="ATP-DEPENDENT CLP PROTEASE PROTEOLYTIC SUBUNIT"/>
    <property type="match status" value="1"/>
</dbReference>
<dbReference type="EMBL" id="BNEA01000001">
    <property type="protein sequence ID" value="GHI50427.1"/>
    <property type="molecule type" value="Genomic_DNA"/>
</dbReference>
<sequence>MMITLPGKAATFQASQREQADRERARLGVEARSWYRISNAASADEAEVMLYDEVGGWLGATADEFIADLRGITAPSIRLRVNSPGGSVFEGVAIANALRSHPAQVTVQVDGIAASIASVIAMAGDRIEMAPNTMLMIHDASGVCMGNAADMEEMAELLDLISDNIADAYAQRAGGTRDEWRARMRAETWYLPEDAVAAGLADEAVQAPKAGTPAEPDEAEPDMHRAYDLAAYGYTGPRREEPKAETDKPEPQLVISIADLLDETTVAKLREAVRERSAEELGGTTTPPAEDTAACEPVAEATPVEPAPAPASEPAPEAPVDEWAALTAHLTQDEPDAWSVLVSHLTTTASSSAATEA</sequence>
<evidence type="ECO:0000256" key="2">
    <source>
        <dbReference type="ARBA" id="ARBA00022490"/>
    </source>
</evidence>
<organism evidence="8 9">
    <name type="scientific">Streptomyces rubradiris</name>
    <name type="common">Streptomyces achromogenes subsp. rubradiris</name>
    <dbReference type="NCBI Taxonomy" id="285531"/>
    <lineage>
        <taxon>Bacteria</taxon>
        <taxon>Bacillati</taxon>
        <taxon>Actinomycetota</taxon>
        <taxon>Actinomycetes</taxon>
        <taxon>Kitasatosporales</taxon>
        <taxon>Streptomycetaceae</taxon>
        <taxon>Streptomyces</taxon>
    </lineage>
</organism>
<evidence type="ECO:0000256" key="1">
    <source>
        <dbReference type="ARBA" id="ARBA00007039"/>
    </source>
</evidence>
<gene>
    <name evidence="8" type="ORF">Srubr_02730</name>
</gene>
<protein>
    <recommendedName>
        <fullName evidence="6">ATP-dependent Clp protease proteolytic subunit</fullName>
    </recommendedName>
</protein>
<feature type="compositionally biased region" description="Pro residues" evidence="7">
    <location>
        <begin position="305"/>
        <end position="317"/>
    </location>
</feature>
<dbReference type="NCBIfam" id="NF045542">
    <property type="entry name" value="Clp_rel_HeadMat"/>
    <property type="match status" value="1"/>
</dbReference>
<dbReference type="PANTHER" id="PTHR10381:SF70">
    <property type="entry name" value="ATP-DEPENDENT CLP PROTEASE PROTEOLYTIC SUBUNIT"/>
    <property type="match status" value="1"/>
</dbReference>
<dbReference type="SUPFAM" id="SSF52096">
    <property type="entry name" value="ClpP/crotonase"/>
    <property type="match status" value="1"/>
</dbReference>
<keyword evidence="4" id="KW-0378">Hydrolase</keyword>
<keyword evidence="3" id="KW-0645">Protease</keyword>
<evidence type="ECO:0000256" key="3">
    <source>
        <dbReference type="ARBA" id="ARBA00022670"/>
    </source>
</evidence>
<feature type="compositionally biased region" description="Low complexity" evidence="7">
    <location>
        <begin position="294"/>
        <end position="304"/>
    </location>
</feature>
<evidence type="ECO:0000256" key="4">
    <source>
        <dbReference type="ARBA" id="ARBA00022801"/>
    </source>
</evidence>
<evidence type="ECO:0000256" key="6">
    <source>
        <dbReference type="RuleBase" id="RU003567"/>
    </source>
</evidence>
<evidence type="ECO:0000256" key="7">
    <source>
        <dbReference type="SAM" id="MobiDB-lite"/>
    </source>
</evidence>
<reference evidence="9" key="1">
    <citation type="submission" date="2023-07" db="EMBL/GenBank/DDBJ databases">
        <title>Whole genome shotgun sequence of Streptomyces achromogenes subsp. rubradiris NBRC 14000.</title>
        <authorList>
            <person name="Komaki H."/>
            <person name="Tamura T."/>
        </authorList>
    </citation>
    <scope>NUCLEOTIDE SEQUENCE [LARGE SCALE GENOMIC DNA]</scope>
    <source>
        <strain evidence="9">NBRC 14000</strain>
    </source>
</reference>
<dbReference type="Proteomes" id="UP000646738">
    <property type="component" value="Unassembled WGS sequence"/>
</dbReference>
<accession>A0ABQ3R3J7</accession>
<name>A0ABQ3R3J7_STRRR</name>
<dbReference type="PRINTS" id="PR00127">
    <property type="entry name" value="CLPPROTEASEP"/>
</dbReference>
<keyword evidence="2" id="KW-0963">Cytoplasm</keyword>
<evidence type="ECO:0000256" key="5">
    <source>
        <dbReference type="ARBA" id="ARBA00022825"/>
    </source>
</evidence>